<evidence type="ECO:0000313" key="3">
    <source>
        <dbReference type="Proteomes" id="UP000294933"/>
    </source>
</evidence>
<name>A0A4Y7PWI6_9AGAM</name>
<accession>A0A4Y7PWI6</accession>
<evidence type="ECO:0000256" key="1">
    <source>
        <dbReference type="SAM" id="MobiDB-lite"/>
    </source>
</evidence>
<proteinExistence type="predicted"/>
<dbReference type="STRING" id="50990.A0A4Y7PWI6"/>
<feature type="compositionally biased region" description="Pro residues" evidence="1">
    <location>
        <begin position="68"/>
        <end position="80"/>
    </location>
</feature>
<dbReference type="OrthoDB" id="2668396at2759"/>
<dbReference type="AlphaFoldDB" id="A0A4Y7PWI6"/>
<keyword evidence="3" id="KW-1185">Reference proteome</keyword>
<protein>
    <submittedName>
        <fullName evidence="2">Uncharacterized protein</fullName>
    </submittedName>
</protein>
<feature type="region of interest" description="Disordered" evidence="1">
    <location>
        <begin position="42"/>
        <end position="90"/>
    </location>
</feature>
<sequence>MSAPRIRVHTIQTTTCETQSSGGCSSRITHSHPPIIINLPQATKKQTRMYTTNMRTTQPSRKRNARAPPSPRRPPPPPPHVSRAAPARQGGLQLQLHEEEAEYVTSQTMPTPPPVPPRMPPGVAVPSIRLLTYIPGSEYKESEVDRRAKAERERLVRWRIVAGMLLSRGSARPMSRRVLEGPRPYVRSGLSSVVEVDA</sequence>
<dbReference type="VEuPathDB" id="FungiDB:BD410DRAFT_792683"/>
<organism evidence="2 3">
    <name type="scientific">Rickenella mellea</name>
    <dbReference type="NCBI Taxonomy" id="50990"/>
    <lineage>
        <taxon>Eukaryota</taxon>
        <taxon>Fungi</taxon>
        <taxon>Dikarya</taxon>
        <taxon>Basidiomycota</taxon>
        <taxon>Agaricomycotina</taxon>
        <taxon>Agaricomycetes</taxon>
        <taxon>Hymenochaetales</taxon>
        <taxon>Rickenellaceae</taxon>
        <taxon>Rickenella</taxon>
    </lineage>
</organism>
<feature type="compositionally biased region" description="Polar residues" evidence="1">
    <location>
        <begin position="42"/>
        <end position="58"/>
    </location>
</feature>
<gene>
    <name evidence="2" type="ORF">BD410DRAFT_792683</name>
</gene>
<dbReference type="EMBL" id="ML170202">
    <property type="protein sequence ID" value="TDL18900.1"/>
    <property type="molecule type" value="Genomic_DNA"/>
</dbReference>
<reference evidence="2 3" key="1">
    <citation type="submission" date="2018-06" db="EMBL/GenBank/DDBJ databases">
        <title>A transcriptomic atlas of mushroom development highlights an independent origin of complex multicellularity.</title>
        <authorList>
            <consortium name="DOE Joint Genome Institute"/>
            <person name="Krizsan K."/>
            <person name="Almasi E."/>
            <person name="Merenyi Z."/>
            <person name="Sahu N."/>
            <person name="Viragh M."/>
            <person name="Koszo T."/>
            <person name="Mondo S."/>
            <person name="Kiss B."/>
            <person name="Balint B."/>
            <person name="Kues U."/>
            <person name="Barry K."/>
            <person name="Hegedus J.C."/>
            <person name="Henrissat B."/>
            <person name="Johnson J."/>
            <person name="Lipzen A."/>
            <person name="Ohm R."/>
            <person name="Nagy I."/>
            <person name="Pangilinan J."/>
            <person name="Yan J."/>
            <person name="Xiong Y."/>
            <person name="Grigoriev I.V."/>
            <person name="Hibbett D.S."/>
            <person name="Nagy L.G."/>
        </authorList>
    </citation>
    <scope>NUCLEOTIDE SEQUENCE [LARGE SCALE GENOMIC DNA]</scope>
    <source>
        <strain evidence="2 3">SZMC22713</strain>
    </source>
</reference>
<dbReference type="Proteomes" id="UP000294933">
    <property type="component" value="Unassembled WGS sequence"/>
</dbReference>
<evidence type="ECO:0000313" key="2">
    <source>
        <dbReference type="EMBL" id="TDL18900.1"/>
    </source>
</evidence>